<dbReference type="Proteomes" id="UP000289506">
    <property type="component" value="Plasmid 13"/>
</dbReference>
<keyword evidence="1" id="KW-0175">Coiled coil</keyword>
<sequence>MNEEKWIKIKNIFEINLDALKQIAFNQNIAIPKRLKKLFGELNDEAIIDKMQLHVFLAIDNLVNNKITKLLEAINYDETKFKDVIGVYRVMSVHIALLHETHYRIVSETVPEIANRQRLISNNLNTFNEARNFYLNENYLNEQALRTIVNADFESLENELLIWKNRIESSEVYKELKNKTSDIQNLLGKYEHLKLLFNTELNDLENQRIAPLELSAQALNQLVSEQINKANELSDKVTTFETKIDDIPETINQNVANRLESFSQKDNELEQKYMQINQKVDNFKSEQDNTNLANNSKFLQCKEKITSLETKSSQNEQNISVIRNKLQEANEEHKNNIKELQSSKITADYVNDKLLNIEDPTQPTHAANKKYIDAIIERVPELSTNNTFSGRNTFNDNVSFGGSLVTSSASITQNEQVTNKRYVDTKISEQAQRITAIEQSPGFTQNENVLTTQNLNAVPREMKTLTIVPASGNTASIFLSGKNNTKWEFFSDGGSRNFGVFNKSGNKYALEIKQNGEVKTFGVLNVNNNKITNLANPQNEKDAVNKKYVDDNKIDILANTAQLQENNYFNGDNTFQGNVQINRALFLIDTANKVKWYFGTTADGNLTISEFDSSDNIFILNKNGNLDENCSFYNYLKNNYVDKNFKYRVLTNNVGTGQIEINSKYLDDGSSVIIPWPTSLETNENTLYLRLSLTVKGSKVNDYLTSTTFRFLFSYKGDNIQGFNDILEADSSLNFYYPNGTDEIFLMRVFANPETDGVKVNHQVIKLYDGTRAYNQPLQFEYAWAETYLKKQDA</sequence>
<geneLocation type="plasmid" evidence="2 3">
    <name>13</name>
</geneLocation>
<accession>A0A449AI09</accession>
<protein>
    <submittedName>
        <fullName evidence="2">Uncharacterized protein</fullName>
    </submittedName>
</protein>
<dbReference type="AlphaFoldDB" id="A0A449AI09"/>
<dbReference type="EMBL" id="LR214986">
    <property type="protein sequence ID" value="VEU64637.1"/>
    <property type="molecule type" value="Genomic_DNA"/>
</dbReference>
<organism evidence="2 3">
    <name type="scientific">Mycoplasmopsis cynos</name>
    <dbReference type="NCBI Taxonomy" id="171284"/>
    <lineage>
        <taxon>Bacteria</taxon>
        <taxon>Bacillati</taxon>
        <taxon>Mycoplasmatota</taxon>
        <taxon>Mycoplasmoidales</taxon>
        <taxon>Metamycoplasmataceae</taxon>
        <taxon>Mycoplasmopsis</taxon>
    </lineage>
</organism>
<keyword evidence="2" id="KW-0614">Plasmid</keyword>
<reference evidence="2 3" key="1">
    <citation type="submission" date="2019-01" db="EMBL/GenBank/DDBJ databases">
        <authorList>
            <consortium name="Pathogen Informatics"/>
        </authorList>
    </citation>
    <scope>NUCLEOTIDE SEQUENCE [LARGE SCALE GENOMIC DNA]</scope>
    <source>
        <strain evidence="2 3">NCTC10142</strain>
        <plasmid evidence="3">13</plasmid>
    </source>
</reference>
<proteinExistence type="predicted"/>
<evidence type="ECO:0000256" key="1">
    <source>
        <dbReference type="SAM" id="Coils"/>
    </source>
</evidence>
<feature type="coiled-coil region" evidence="1">
    <location>
        <begin position="216"/>
        <end position="286"/>
    </location>
</feature>
<dbReference type="RefSeq" id="WP_129720547.1">
    <property type="nucleotide sequence ID" value="NZ_LR214986.1"/>
</dbReference>
<feature type="coiled-coil region" evidence="1">
    <location>
        <begin position="312"/>
        <end position="343"/>
    </location>
</feature>
<evidence type="ECO:0000313" key="2">
    <source>
        <dbReference type="EMBL" id="VEU64637.1"/>
    </source>
</evidence>
<evidence type="ECO:0000313" key="3">
    <source>
        <dbReference type="Proteomes" id="UP000289506"/>
    </source>
</evidence>
<gene>
    <name evidence="2" type="ORF">NCTC10142_00393</name>
</gene>
<name>A0A449AI09_9BACT</name>